<evidence type="ECO:0000313" key="3">
    <source>
        <dbReference type="Proteomes" id="UP001499910"/>
    </source>
</evidence>
<accession>A0ABP9L188</accession>
<dbReference type="SUPFAM" id="SSF159664">
    <property type="entry name" value="CobE/GbiG C-terminal domain-like"/>
    <property type="match status" value="1"/>
</dbReference>
<dbReference type="Pfam" id="PF01890">
    <property type="entry name" value="CbiG_C"/>
    <property type="match status" value="1"/>
</dbReference>
<dbReference type="InterPro" id="IPR002750">
    <property type="entry name" value="CobE/GbiG_C"/>
</dbReference>
<dbReference type="RefSeq" id="WP_259547401.1">
    <property type="nucleotide sequence ID" value="NZ_BAABHW010000001.1"/>
</dbReference>
<dbReference type="Gene3D" id="3.30.420.180">
    <property type="entry name" value="CobE/GbiG C-terminal domain"/>
    <property type="match status" value="1"/>
</dbReference>
<evidence type="ECO:0000313" key="2">
    <source>
        <dbReference type="EMBL" id="GAA5069226.1"/>
    </source>
</evidence>
<protein>
    <submittedName>
        <fullName evidence="2">Cobalamin biosynthesis protein</fullName>
    </submittedName>
</protein>
<evidence type="ECO:0000259" key="1">
    <source>
        <dbReference type="Pfam" id="PF01890"/>
    </source>
</evidence>
<sequence length="122" mass="12200">MIVAGFGFRASATRDSLADALSRAGGQTGLSALATAEDKAQTAAFTSFATELGLPVHAVDAATLSRQETRTQSKPSRAARGTGSVAEAAALAAAGPGARLLAPRVVSQDGLATCALAKRDET</sequence>
<gene>
    <name evidence="2" type="ORF">GCM10023209_10770</name>
</gene>
<comment type="caution">
    <text evidence="2">The sequence shown here is derived from an EMBL/GenBank/DDBJ whole genome shotgun (WGS) entry which is preliminary data.</text>
</comment>
<organism evidence="2 3">
    <name type="scientific">[Roseibacterium] beibuensis</name>
    <dbReference type="NCBI Taxonomy" id="1193142"/>
    <lineage>
        <taxon>Bacteria</taxon>
        <taxon>Pseudomonadati</taxon>
        <taxon>Pseudomonadota</taxon>
        <taxon>Alphaproteobacteria</taxon>
        <taxon>Rhodobacterales</taxon>
        <taxon>Roseobacteraceae</taxon>
        <taxon>Roseicyclus</taxon>
    </lineage>
</organism>
<keyword evidence="3" id="KW-1185">Reference proteome</keyword>
<dbReference type="InterPro" id="IPR036518">
    <property type="entry name" value="CobE/GbiG_C_sf"/>
</dbReference>
<dbReference type="EMBL" id="BAABHW010000001">
    <property type="protein sequence ID" value="GAA5069226.1"/>
    <property type="molecule type" value="Genomic_DNA"/>
</dbReference>
<name>A0ABP9L188_9RHOB</name>
<proteinExistence type="predicted"/>
<feature type="domain" description="CobE/GbiG C-terminal" evidence="1">
    <location>
        <begin position="2"/>
        <end position="117"/>
    </location>
</feature>
<reference evidence="3" key="1">
    <citation type="journal article" date="2019" name="Int. J. Syst. Evol. Microbiol.">
        <title>The Global Catalogue of Microorganisms (GCM) 10K type strain sequencing project: providing services to taxonomists for standard genome sequencing and annotation.</title>
        <authorList>
            <consortium name="The Broad Institute Genomics Platform"/>
            <consortium name="The Broad Institute Genome Sequencing Center for Infectious Disease"/>
            <person name="Wu L."/>
            <person name="Ma J."/>
        </authorList>
    </citation>
    <scope>NUCLEOTIDE SEQUENCE [LARGE SCALE GENOMIC DNA]</scope>
    <source>
        <strain evidence="3">JCM 18015</strain>
    </source>
</reference>
<dbReference type="Proteomes" id="UP001499910">
    <property type="component" value="Unassembled WGS sequence"/>
</dbReference>